<organism evidence="1">
    <name type="scientific">Arundo donax</name>
    <name type="common">Giant reed</name>
    <name type="synonym">Donax arundinaceus</name>
    <dbReference type="NCBI Taxonomy" id="35708"/>
    <lineage>
        <taxon>Eukaryota</taxon>
        <taxon>Viridiplantae</taxon>
        <taxon>Streptophyta</taxon>
        <taxon>Embryophyta</taxon>
        <taxon>Tracheophyta</taxon>
        <taxon>Spermatophyta</taxon>
        <taxon>Magnoliopsida</taxon>
        <taxon>Liliopsida</taxon>
        <taxon>Poales</taxon>
        <taxon>Poaceae</taxon>
        <taxon>PACMAD clade</taxon>
        <taxon>Arundinoideae</taxon>
        <taxon>Arundineae</taxon>
        <taxon>Arundo</taxon>
    </lineage>
</organism>
<protein>
    <submittedName>
        <fullName evidence="1">Uncharacterized protein</fullName>
    </submittedName>
</protein>
<evidence type="ECO:0000313" key="1">
    <source>
        <dbReference type="EMBL" id="JAD27776.1"/>
    </source>
</evidence>
<reference evidence="1" key="2">
    <citation type="journal article" date="2015" name="Data Brief">
        <title>Shoot transcriptome of the giant reed, Arundo donax.</title>
        <authorList>
            <person name="Barrero R.A."/>
            <person name="Guerrero F.D."/>
            <person name="Moolhuijzen P."/>
            <person name="Goolsby J.A."/>
            <person name="Tidwell J."/>
            <person name="Bellgard S.E."/>
            <person name="Bellgard M.I."/>
        </authorList>
    </citation>
    <scope>NUCLEOTIDE SEQUENCE</scope>
    <source>
        <tissue evidence="1">Shoot tissue taken approximately 20 cm above the soil surface</tissue>
    </source>
</reference>
<reference evidence="1" key="1">
    <citation type="submission" date="2014-09" db="EMBL/GenBank/DDBJ databases">
        <authorList>
            <person name="Magalhaes I.L.F."/>
            <person name="Oliveira U."/>
            <person name="Santos F.R."/>
            <person name="Vidigal T.H.D.A."/>
            <person name="Brescovit A.D."/>
            <person name="Santos A.J."/>
        </authorList>
    </citation>
    <scope>NUCLEOTIDE SEQUENCE</scope>
    <source>
        <tissue evidence="1">Shoot tissue taken approximately 20 cm above the soil surface</tissue>
    </source>
</reference>
<dbReference type="EMBL" id="GBRH01270119">
    <property type="protein sequence ID" value="JAD27776.1"/>
    <property type="molecule type" value="Transcribed_RNA"/>
</dbReference>
<name>A0A0A8YP54_ARUDO</name>
<accession>A0A0A8YP54</accession>
<sequence length="35" mass="4137">MHDHWREKNMRLSAKASANGVLRLRIFSSYLLECC</sequence>
<dbReference type="AlphaFoldDB" id="A0A0A8YP54"/>
<proteinExistence type="predicted"/>